<comment type="similarity">
    <text evidence="1 6">Belongs to the peptidase S14 family.</text>
</comment>
<proteinExistence type="inferred from homology"/>
<dbReference type="InterPro" id="IPR001907">
    <property type="entry name" value="ClpP"/>
</dbReference>
<sequence>MSRTNKPWYTLKNQSGNAELMIYDVIGDWAGLSARQLVDTLKTIDIDAITVRINSPGGSVFDGIAIYNALRYHPANITVRIEGLAASIASVIAMAGDTVQMAENALFMIHNPFGWVSGEADDLRRTAGMLDKARDSIAMTYSERCGLPVAEIVTLMAEETWFTAAEAKEKGLIDSIDKPVQLAASFDLSLFNHAPPVKMEPPAPKPATKTVKNEPEDIDALAIVRLCNQAGYPELAEACIRDKQNPDQVREKFQDCESIKSLCAAAHAPDLAAGFIQSANTVDEVRAALFEKLTANAPSVNNTLTPDQQQNIIKPLIDTAAVYRNRNGQTSPQTTQA</sequence>
<keyword evidence="5" id="KW-0720">Serine protease</keyword>
<evidence type="ECO:0000256" key="4">
    <source>
        <dbReference type="ARBA" id="ARBA00022801"/>
    </source>
</evidence>
<dbReference type="InterPro" id="IPR029045">
    <property type="entry name" value="ClpP/crotonase-like_dom_sf"/>
</dbReference>
<evidence type="ECO:0000313" key="8">
    <source>
        <dbReference type="Proteomes" id="UP001500604"/>
    </source>
</evidence>
<evidence type="ECO:0000256" key="1">
    <source>
        <dbReference type="ARBA" id="ARBA00007039"/>
    </source>
</evidence>
<reference evidence="8" key="1">
    <citation type="journal article" date="2019" name="Int. J. Syst. Evol. Microbiol.">
        <title>The Global Catalogue of Microorganisms (GCM) 10K type strain sequencing project: providing services to taxonomists for standard genome sequencing and annotation.</title>
        <authorList>
            <consortium name="The Broad Institute Genomics Platform"/>
            <consortium name="The Broad Institute Genome Sequencing Center for Infectious Disease"/>
            <person name="Wu L."/>
            <person name="Ma J."/>
        </authorList>
    </citation>
    <scope>NUCLEOTIDE SEQUENCE [LARGE SCALE GENOMIC DNA]</scope>
    <source>
        <strain evidence="8">JCM 17805</strain>
    </source>
</reference>
<protein>
    <recommendedName>
        <fullName evidence="6">ATP-dependent Clp protease proteolytic subunit</fullName>
    </recommendedName>
</protein>
<accession>A0ABP8UYL9</accession>
<comment type="caution">
    <text evidence="7">The sequence shown here is derived from an EMBL/GenBank/DDBJ whole genome shotgun (WGS) entry which is preliminary data.</text>
</comment>
<evidence type="ECO:0000313" key="7">
    <source>
        <dbReference type="EMBL" id="GAA4648717.1"/>
    </source>
</evidence>
<dbReference type="RefSeq" id="WP_345194418.1">
    <property type="nucleotide sequence ID" value="NZ_BAABFL010000093.1"/>
</dbReference>
<evidence type="ECO:0000256" key="6">
    <source>
        <dbReference type="RuleBase" id="RU003567"/>
    </source>
</evidence>
<dbReference type="PANTHER" id="PTHR10381">
    <property type="entry name" value="ATP-DEPENDENT CLP PROTEASE PROTEOLYTIC SUBUNIT"/>
    <property type="match status" value="1"/>
</dbReference>
<evidence type="ECO:0000256" key="2">
    <source>
        <dbReference type="ARBA" id="ARBA00022490"/>
    </source>
</evidence>
<dbReference type="Pfam" id="PF00574">
    <property type="entry name" value="CLP_protease"/>
    <property type="match status" value="1"/>
</dbReference>
<dbReference type="NCBIfam" id="NF045542">
    <property type="entry name" value="Clp_rel_HeadMat"/>
    <property type="match status" value="1"/>
</dbReference>
<dbReference type="PRINTS" id="PR00127">
    <property type="entry name" value="CLPPROTEASEP"/>
</dbReference>
<name>A0ABP8UYL9_9GAMM</name>
<dbReference type="Proteomes" id="UP001500604">
    <property type="component" value="Unassembled WGS sequence"/>
</dbReference>
<keyword evidence="2" id="KW-0963">Cytoplasm</keyword>
<keyword evidence="8" id="KW-1185">Reference proteome</keyword>
<evidence type="ECO:0000256" key="3">
    <source>
        <dbReference type="ARBA" id="ARBA00022670"/>
    </source>
</evidence>
<dbReference type="EMBL" id="BAABFL010000093">
    <property type="protein sequence ID" value="GAA4648717.1"/>
    <property type="molecule type" value="Genomic_DNA"/>
</dbReference>
<evidence type="ECO:0000256" key="5">
    <source>
        <dbReference type="ARBA" id="ARBA00022825"/>
    </source>
</evidence>
<dbReference type="CDD" id="cd07016">
    <property type="entry name" value="S14_ClpP_1"/>
    <property type="match status" value="1"/>
</dbReference>
<keyword evidence="4" id="KW-0378">Hydrolase</keyword>
<gene>
    <name evidence="7" type="ORF">GCM10023116_09880</name>
</gene>
<dbReference type="PANTHER" id="PTHR10381:SF70">
    <property type="entry name" value="ATP-DEPENDENT CLP PROTEASE PROTEOLYTIC SUBUNIT"/>
    <property type="match status" value="1"/>
</dbReference>
<dbReference type="InterPro" id="IPR023562">
    <property type="entry name" value="ClpP/TepA"/>
</dbReference>
<dbReference type="SUPFAM" id="SSF52096">
    <property type="entry name" value="ClpP/crotonase"/>
    <property type="match status" value="1"/>
</dbReference>
<dbReference type="Gene3D" id="3.90.226.10">
    <property type="entry name" value="2-enoyl-CoA Hydratase, Chain A, domain 1"/>
    <property type="match status" value="1"/>
</dbReference>
<organism evidence="7 8">
    <name type="scientific">Kistimonas scapharcae</name>
    <dbReference type="NCBI Taxonomy" id="1036133"/>
    <lineage>
        <taxon>Bacteria</taxon>
        <taxon>Pseudomonadati</taxon>
        <taxon>Pseudomonadota</taxon>
        <taxon>Gammaproteobacteria</taxon>
        <taxon>Oceanospirillales</taxon>
        <taxon>Endozoicomonadaceae</taxon>
        <taxon>Kistimonas</taxon>
    </lineage>
</organism>
<keyword evidence="3" id="KW-0645">Protease</keyword>